<evidence type="ECO:0000313" key="1">
    <source>
        <dbReference type="EMBL" id="MCV2886165.1"/>
    </source>
</evidence>
<proteinExistence type="predicted"/>
<dbReference type="EMBL" id="JAOWKX010000009">
    <property type="protein sequence ID" value="MCV2886165.1"/>
    <property type="molecule type" value="Genomic_DNA"/>
</dbReference>
<name>A0ABT3ABW0_9ALTE</name>
<sequence length="393" mass="44676">MLENRLPYFFIVASSLLHAYVQAEEVEVHGFIAQGLIQAPHSNYVDDEGDLSFDLTEAGVNASYRLTPSLRVAGQAVYLNAGNRYAEGARIDYLFADWTAINTLDTQLNVHVGRYKNYHWYYSSIQDVPHARPSIILAQSAYIDAFRDVALGSDGVGLIWQKATDNGEWEVDWSYGTANISREQMQNLLSDIAQGELNQDFVHQFSVKYRDVMSNWQVGFSLLDSDFTYDATPDEILYSGDAVSQRIMVYGVYNWKNLEIVSELMRERAIYNGILSPDFFNQSVAEGGYVQAKYHFSADLSITARLDLYDRDKEDRDGTRLSQMSGGTIPSYFGYMDQAMLGVSYDFAENWRVQAEVHRVKGAGRLAPLLAPDPIANDRKYWNIFALHVMHWF</sequence>
<dbReference type="Proteomes" id="UP001652504">
    <property type="component" value="Unassembled WGS sequence"/>
</dbReference>
<comment type="caution">
    <text evidence="1">The sequence shown here is derived from an EMBL/GenBank/DDBJ whole genome shotgun (WGS) entry which is preliminary data.</text>
</comment>
<gene>
    <name evidence="1" type="ORF">OE749_15840</name>
</gene>
<dbReference type="RefSeq" id="WP_263713455.1">
    <property type="nucleotide sequence ID" value="NZ_JAOWKX010000009.1"/>
</dbReference>
<accession>A0ABT3ABW0</accession>
<keyword evidence="1" id="KW-0675">Receptor</keyword>
<evidence type="ECO:0000313" key="2">
    <source>
        <dbReference type="Proteomes" id="UP001652504"/>
    </source>
</evidence>
<organism evidence="1 2">
    <name type="scientific">Fluctibacter corallii</name>
    <dbReference type="NCBI Taxonomy" id="2984329"/>
    <lineage>
        <taxon>Bacteria</taxon>
        <taxon>Pseudomonadati</taxon>
        <taxon>Pseudomonadota</taxon>
        <taxon>Gammaproteobacteria</taxon>
        <taxon>Alteromonadales</taxon>
        <taxon>Alteromonadaceae</taxon>
        <taxon>Fluctibacter</taxon>
    </lineage>
</organism>
<reference evidence="1 2" key="1">
    <citation type="submission" date="2022-10" db="EMBL/GenBank/DDBJ databases">
        <title>Aestuariibacter sp. AA17 isolated from Montipora capitata coral fragment.</title>
        <authorList>
            <person name="Emsley S.A."/>
            <person name="Pfannmuller K.M."/>
            <person name="Loughran R.M."/>
            <person name="Shlafstein M."/>
            <person name="Papke E."/>
            <person name="Saw J.H."/>
            <person name="Ushijima B."/>
            <person name="Videau P."/>
        </authorList>
    </citation>
    <scope>NUCLEOTIDE SEQUENCE [LARGE SCALE GENOMIC DNA]</scope>
    <source>
        <strain evidence="1 2">AA17</strain>
    </source>
</reference>
<dbReference type="SUPFAM" id="SSF56935">
    <property type="entry name" value="Porins"/>
    <property type="match status" value="1"/>
</dbReference>
<protein>
    <submittedName>
        <fullName evidence="1">TonB-dependent receptor</fullName>
    </submittedName>
</protein>
<keyword evidence="2" id="KW-1185">Reference proteome</keyword>